<organism evidence="1 2">
    <name type="scientific">Allopontixanthobacter sediminis</name>
    <dbReference type="NCBI Taxonomy" id="1689985"/>
    <lineage>
        <taxon>Bacteria</taxon>
        <taxon>Pseudomonadati</taxon>
        <taxon>Pseudomonadota</taxon>
        <taxon>Alphaproteobacteria</taxon>
        <taxon>Sphingomonadales</taxon>
        <taxon>Erythrobacteraceae</taxon>
        <taxon>Allopontixanthobacter</taxon>
    </lineage>
</organism>
<evidence type="ECO:0000313" key="1">
    <source>
        <dbReference type="EMBL" id="MXP43690.1"/>
    </source>
</evidence>
<keyword evidence="2" id="KW-1185">Reference proteome</keyword>
<dbReference type="EMBL" id="WTYL01000001">
    <property type="protein sequence ID" value="MXP43690.1"/>
    <property type="molecule type" value="Genomic_DNA"/>
</dbReference>
<name>A0A845AZN5_9SPHN</name>
<accession>A0A845AZN5</accession>
<protein>
    <submittedName>
        <fullName evidence="1">Uncharacterized protein</fullName>
    </submittedName>
</protein>
<dbReference type="AlphaFoldDB" id="A0A845AZN5"/>
<gene>
    <name evidence="1" type="ORF">GRI65_04365</name>
</gene>
<evidence type="ECO:0000313" key="2">
    <source>
        <dbReference type="Proteomes" id="UP000431922"/>
    </source>
</evidence>
<proteinExistence type="predicted"/>
<dbReference type="Proteomes" id="UP000431922">
    <property type="component" value="Unassembled WGS sequence"/>
</dbReference>
<reference evidence="1 2" key="1">
    <citation type="submission" date="2019-12" db="EMBL/GenBank/DDBJ databases">
        <title>Genomic-based taxomic classification of the family Erythrobacteraceae.</title>
        <authorList>
            <person name="Xu L."/>
        </authorList>
    </citation>
    <scope>NUCLEOTIDE SEQUENCE [LARGE SCALE GENOMIC DNA]</scope>
    <source>
        <strain evidence="1 2">KCTC 42453</strain>
    </source>
</reference>
<dbReference type="RefSeq" id="WP_160755273.1">
    <property type="nucleotide sequence ID" value="NZ_WTYL01000001.1"/>
</dbReference>
<comment type="caution">
    <text evidence="1">The sequence shown here is derived from an EMBL/GenBank/DDBJ whole genome shotgun (WGS) entry which is preliminary data.</text>
</comment>
<sequence>MMNAVEVSYASFKRIRVRWPCVGKVHKSRYYRHFASAAGCAAGMAIGLKLPIDDKTELLTPENWAALVEAIRATD</sequence>